<dbReference type="Pfam" id="PF11185">
    <property type="entry name" value="DUF2971"/>
    <property type="match status" value="1"/>
</dbReference>
<evidence type="ECO:0000313" key="1">
    <source>
        <dbReference type="EMBL" id="PZN68901.1"/>
    </source>
</evidence>
<proteinExistence type="predicted"/>
<comment type="caution">
    <text evidence="1">The sequence shown here is derived from an EMBL/GenBank/DDBJ whole genome shotgun (WGS) entry which is preliminary data.</text>
</comment>
<dbReference type="EMBL" id="QJPH01000592">
    <property type="protein sequence ID" value="PZN68901.1"/>
    <property type="molecule type" value="Genomic_DNA"/>
</dbReference>
<name>A0A2W4Q987_9GAMM</name>
<gene>
    <name evidence="1" type="ORF">DM484_30805</name>
</gene>
<sequence>MIKDITEKLYADIPTETIYHYTNFPGLIGMVEKRVLWASNILYMNDSAEMNHTVELIKAKVSARIADNRTNQKLLGQFLDWVTNRIISGHMLFAASFRANGNLLSQWRGYSALGKGVSIGFDSEYLMACAKSQSFKLGQCVYDTEQQLTLIEKVIESVECLAAEYGENTDESKRNPAQSYYDVFEQVESDLLRIAALLKHPSFKEEEEWRIVSPVLVDYVSTPVKFREGTSMLVPYLEFKLGIGEDAPIEFEQVVLGPTPNINLSMNSLTMFLSKMRVKVKTGISYCQIPYRQR</sequence>
<dbReference type="Proteomes" id="UP000249396">
    <property type="component" value="Unassembled WGS sequence"/>
</dbReference>
<organism evidence="1 2">
    <name type="scientific">Candidatus Methylumidiphilus alinenensis</name>
    <dbReference type="NCBI Taxonomy" id="2202197"/>
    <lineage>
        <taxon>Bacteria</taxon>
        <taxon>Pseudomonadati</taxon>
        <taxon>Pseudomonadota</taxon>
        <taxon>Gammaproteobacteria</taxon>
        <taxon>Methylococcales</taxon>
        <taxon>Candidatus Methylumidiphilus</taxon>
    </lineage>
</organism>
<reference evidence="1 2" key="1">
    <citation type="journal article" date="2018" name="Aquat. Microb. Ecol.">
        <title>Gammaproteobacterial methanotrophs dominate.</title>
        <authorList>
            <person name="Rissanen A.J."/>
            <person name="Saarenheimo J."/>
            <person name="Tiirola M."/>
            <person name="Peura S."/>
            <person name="Aalto S.L."/>
            <person name="Karvinen A."/>
            <person name="Nykanen H."/>
        </authorList>
    </citation>
    <scope>NUCLEOTIDE SEQUENCE [LARGE SCALE GENOMIC DNA]</scope>
    <source>
        <strain evidence="1">AMbin10</strain>
    </source>
</reference>
<dbReference type="InterPro" id="IPR021352">
    <property type="entry name" value="DUF2971"/>
</dbReference>
<accession>A0A2W4Q987</accession>
<dbReference type="AlphaFoldDB" id="A0A2W4Q987"/>
<protein>
    <submittedName>
        <fullName evidence="1">DUF2971 domain-containing protein</fullName>
    </submittedName>
</protein>
<evidence type="ECO:0000313" key="2">
    <source>
        <dbReference type="Proteomes" id="UP000249396"/>
    </source>
</evidence>